<comment type="caution">
    <text evidence="2">The sequence shown here is derived from an EMBL/GenBank/DDBJ whole genome shotgun (WGS) entry which is preliminary data.</text>
</comment>
<protein>
    <submittedName>
        <fullName evidence="2">Uncharacterized protein</fullName>
    </submittedName>
</protein>
<feature type="compositionally biased region" description="Polar residues" evidence="1">
    <location>
        <begin position="220"/>
        <end position="230"/>
    </location>
</feature>
<name>A0AAV7QYQ1_PLEWA</name>
<proteinExistence type="predicted"/>
<organism evidence="2 3">
    <name type="scientific">Pleurodeles waltl</name>
    <name type="common">Iberian ribbed newt</name>
    <dbReference type="NCBI Taxonomy" id="8319"/>
    <lineage>
        <taxon>Eukaryota</taxon>
        <taxon>Metazoa</taxon>
        <taxon>Chordata</taxon>
        <taxon>Craniata</taxon>
        <taxon>Vertebrata</taxon>
        <taxon>Euteleostomi</taxon>
        <taxon>Amphibia</taxon>
        <taxon>Batrachia</taxon>
        <taxon>Caudata</taxon>
        <taxon>Salamandroidea</taxon>
        <taxon>Salamandridae</taxon>
        <taxon>Pleurodelinae</taxon>
        <taxon>Pleurodeles</taxon>
    </lineage>
</organism>
<feature type="compositionally biased region" description="Low complexity" evidence="1">
    <location>
        <begin position="249"/>
        <end position="258"/>
    </location>
</feature>
<accession>A0AAV7QYQ1</accession>
<evidence type="ECO:0000313" key="3">
    <source>
        <dbReference type="Proteomes" id="UP001066276"/>
    </source>
</evidence>
<dbReference type="AlphaFoldDB" id="A0AAV7QYQ1"/>
<reference evidence="2" key="1">
    <citation type="journal article" date="2022" name="bioRxiv">
        <title>Sequencing and chromosome-scale assembly of the giantPleurodeles waltlgenome.</title>
        <authorList>
            <person name="Brown T."/>
            <person name="Elewa A."/>
            <person name="Iarovenko S."/>
            <person name="Subramanian E."/>
            <person name="Araus A.J."/>
            <person name="Petzold A."/>
            <person name="Susuki M."/>
            <person name="Suzuki K.-i.T."/>
            <person name="Hayashi T."/>
            <person name="Toyoda A."/>
            <person name="Oliveira C."/>
            <person name="Osipova E."/>
            <person name="Leigh N.D."/>
            <person name="Simon A."/>
            <person name="Yun M.H."/>
        </authorList>
    </citation>
    <scope>NUCLEOTIDE SEQUENCE</scope>
    <source>
        <strain evidence="2">20211129_DDA</strain>
        <tissue evidence="2">Liver</tissue>
    </source>
</reference>
<feature type="region of interest" description="Disordered" evidence="1">
    <location>
        <begin position="1"/>
        <end position="281"/>
    </location>
</feature>
<keyword evidence="3" id="KW-1185">Reference proteome</keyword>
<sequence>MKCRPPQLGPTARGPKQGRFPLGHRRWALSSLHLEGTRTAKVPCPEGPRGPPPNRASLPPVPPPRRKRPHSRDTRRQAATQHQARPDLGPLPHRGGGPRPSKTADGLSSLLDRPQGNSPPGPAAISRAGRPSSRSARLQAATRRKEAVWSRARLSPGSQPHGGHGPIRLTRAPPASAAPHLLPTGPQGEPLPGPHSSFVAAQQLRACRSSSGLARHRQGTQHPTGSQGSKPANARTGGDPVRSQRPPAGGSTSSTSESGEIKNVSPKSTGASRYILDPCME</sequence>
<gene>
    <name evidence="2" type="ORF">NDU88_011905</name>
</gene>
<dbReference type="EMBL" id="JANPWB010000010">
    <property type="protein sequence ID" value="KAJ1145619.1"/>
    <property type="molecule type" value="Genomic_DNA"/>
</dbReference>
<feature type="compositionally biased region" description="Low complexity" evidence="1">
    <location>
        <begin position="172"/>
        <end position="183"/>
    </location>
</feature>
<feature type="compositionally biased region" description="Low complexity" evidence="1">
    <location>
        <begin position="123"/>
        <end position="137"/>
    </location>
</feature>
<evidence type="ECO:0000256" key="1">
    <source>
        <dbReference type="SAM" id="MobiDB-lite"/>
    </source>
</evidence>
<feature type="compositionally biased region" description="Pro residues" evidence="1">
    <location>
        <begin position="45"/>
        <end position="63"/>
    </location>
</feature>
<dbReference type="Proteomes" id="UP001066276">
    <property type="component" value="Chromosome 6"/>
</dbReference>
<evidence type="ECO:0000313" key="2">
    <source>
        <dbReference type="EMBL" id="KAJ1145619.1"/>
    </source>
</evidence>